<dbReference type="Proteomes" id="UP000319908">
    <property type="component" value="Unassembled WGS sequence"/>
</dbReference>
<organism evidence="1 2">
    <name type="scientific">Allorhodopirellula heiligendammensis</name>
    <dbReference type="NCBI Taxonomy" id="2714739"/>
    <lineage>
        <taxon>Bacteria</taxon>
        <taxon>Pseudomonadati</taxon>
        <taxon>Planctomycetota</taxon>
        <taxon>Planctomycetia</taxon>
        <taxon>Pirellulales</taxon>
        <taxon>Pirellulaceae</taxon>
        <taxon>Allorhodopirellula</taxon>
    </lineage>
</organism>
<sequence length="171" mass="18581">MPSRSSSPLFRKPGAYPTPLKLCFHADSPHAGGGAVCESGATDDDTKNRHTSALQIDNCRFFPRHSRSCDAFGCDWRIASSIALLQTFAFSRSCQLDASWSTRAWGHSILSLGSIKPVTSWISSTVTSPDSLSPSSLTLSPRARLSSFVWMNFKSSNGAAWVYGDNRSVTE</sequence>
<name>A0A5C6C6W8_9BACT</name>
<evidence type="ECO:0000313" key="2">
    <source>
        <dbReference type="Proteomes" id="UP000319908"/>
    </source>
</evidence>
<comment type="caution">
    <text evidence="1">The sequence shown here is derived from an EMBL/GenBank/DDBJ whole genome shotgun (WGS) entry which is preliminary data.</text>
</comment>
<keyword evidence="2" id="KW-1185">Reference proteome</keyword>
<reference evidence="1 2" key="1">
    <citation type="journal article" date="2020" name="Antonie Van Leeuwenhoek">
        <title>Rhodopirellula heiligendammensis sp. nov., Rhodopirellula pilleata sp. nov., and Rhodopirellula solitaria sp. nov. isolated from natural or artificial marine surfaces in Northern Germany and California, USA, and emended description of the genus Rhodopirellula.</title>
        <authorList>
            <person name="Kallscheuer N."/>
            <person name="Wiegand S."/>
            <person name="Jogler M."/>
            <person name="Boedeker C."/>
            <person name="Peeters S.H."/>
            <person name="Rast P."/>
            <person name="Heuer A."/>
            <person name="Jetten M.S.M."/>
            <person name="Rohde M."/>
            <person name="Jogler C."/>
        </authorList>
    </citation>
    <scope>NUCLEOTIDE SEQUENCE [LARGE SCALE GENOMIC DNA]</scope>
    <source>
        <strain evidence="1 2">Poly21</strain>
    </source>
</reference>
<gene>
    <name evidence="1" type="ORF">Poly21_13870</name>
</gene>
<dbReference type="AlphaFoldDB" id="A0A5C6C6W8"/>
<dbReference type="EMBL" id="SJPU01000001">
    <property type="protein sequence ID" value="TWU19216.1"/>
    <property type="molecule type" value="Genomic_DNA"/>
</dbReference>
<protein>
    <submittedName>
        <fullName evidence="1">Uncharacterized protein</fullName>
    </submittedName>
</protein>
<evidence type="ECO:0000313" key="1">
    <source>
        <dbReference type="EMBL" id="TWU19216.1"/>
    </source>
</evidence>
<accession>A0A5C6C6W8</accession>
<proteinExistence type="predicted"/>